<proteinExistence type="predicted"/>
<protein>
    <submittedName>
        <fullName evidence="2">Uncharacterized protein</fullName>
    </submittedName>
</protein>
<keyword evidence="1" id="KW-1133">Transmembrane helix</keyword>
<dbReference type="Proteomes" id="UP001139103">
    <property type="component" value="Unassembled WGS sequence"/>
</dbReference>
<keyword evidence="1" id="KW-0812">Transmembrane</keyword>
<dbReference type="RefSeq" id="WP_230216688.1">
    <property type="nucleotide sequence ID" value="NZ_JAJKFT010000004.1"/>
</dbReference>
<feature type="transmembrane region" description="Helical" evidence="1">
    <location>
        <begin position="47"/>
        <end position="68"/>
    </location>
</feature>
<organism evidence="2 3">
    <name type="scientific">Blastopirellula sediminis</name>
    <dbReference type="NCBI Taxonomy" id="2894196"/>
    <lineage>
        <taxon>Bacteria</taxon>
        <taxon>Pseudomonadati</taxon>
        <taxon>Planctomycetota</taxon>
        <taxon>Planctomycetia</taxon>
        <taxon>Pirellulales</taxon>
        <taxon>Pirellulaceae</taxon>
        <taxon>Blastopirellula</taxon>
    </lineage>
</organism>
<evidence type="ECO:0000313" key="2">
    <source>
        <dbReference type="EMBL" id="MCC9627904.1"/>
    </source>
</evidence>
<evidence type="ECO:0000313" key="3">
    <source>
        <dbReference type="Proteomes" id="UP001139103"/>
    </source>
</evidence>
<keyword evidence="1" id="KW-0472">Membrane</keyword>
<feature type="transmembrane region" description="Helical" evidence="1">
    <location>
        <begin position="80"/>
        <end position="106"/>
    </location>
</feature>
<reference evidence="2" key="1">
    <citation type="submission" date="2021-11" db="EMBL/GenBank/DDBJ databases">
        <title>Genome sequence.</title>
        <authorList>
            <person name="Sun Q."/>
        </authorList>
    </citation>
    <scope>NUCLEOTIDE SEQUENCE</scope>
    <source>
        <strain evidence="2">JC732</strain>
    </source>
</reference>
<sequence length="237" mass="27090">MSEEIPGSTDGIDERELFLIGNQGYSNIRTAKLEITPDDVKITPAKTAWGCLVSFNLLCLLVWFGFFYPVYLYAEEDRRVFGLFAVTLTMLATAAGVTALTLWQFWREQARGDWLIIDRWNGVVSLPRQGITVPIEAVDHLQAITGTRYQESGWSESEHKSELNIVIRAGGELRRFNLITYLGDSEFEAMAKSIATLELLPVKRVKSIWEPKQIFETWLTPQQGFKSQVKRWPDVKR</sequence>
<dbReference type="EMBL" id="JAJKFT010000004">
    <property type="protein sequence ID" value="MCC9627904.1"/>
    <property type="molecule type" value="Genomic_DNA"/>
</dbReference>
<comment type="caution">
    <text evidence="2">The sequence shown here is derived from an EMBL/GenBank/DDBJ whole genome shotgun (WGS) entry which is preliminary data.</text>
</comment>
<name>A0A9X1MLW3_9BACT</name>
<dbReference type="AlphaFoldDB" id="A0A9X1MLW3"/>
<keyword evidence="3" id="KW-1185">Reference proteome</keyword>
<gene>
    <name evidence="2" type="ORF">LOC68_05815</name>
</gene>
<evidence type="ECO:0000256" key="1">
    <source>
        <dbReference type="SAM" id="Phobius"/>
    </source>
</evidence>
<accession>A0A9X1MLW3</accession>